<dbReference type="STRING" id="1236220.SAMN04488112_106166"/>
<sequence>MVQQTKRRMERLVQSGVVDSEAAELTVEAIERFPDPLTESAASMVEQMTTHLVMALTRVFRGEALTEPHLSEAMRAEVASSPHREEARRQVAWLNRRCGRALPQSEQDFLYLYYVLLLQETRGKRRGSDENRDRRTGG</sequence>
<evidence type="ECO:0000313" key="2">
    <source>
        <dbReference type="Proteomes" id="UP000199387"/>
    </source>
</evidence>
<dbReference type="Proteomes" id="UP000199387">
    <property type="component" value="Unassembled WGS sequence"/>
</dbReference>
<gene>
    <name evidence="1" type="ORF">SAMN04488112_106166</name>
</gene>
<proteinExistence type="predicted"/>
<dbReference type="RefSeq" id="WP_091567743.1">
    <property type="nucleotide sequence ID" value="NZ_FMZA01000006.1"/>
</dbReference>
<evidence type="ECO:0000313" key="1">
    <source>
        <dbReference type="EMBL" id="SDC34606.1"/>
    </source>
</evidence>
<dbReference type="SUPFAM" id="SSF63520">
    <property type="entry name" value="PTS-regulatory domain, PRD"/>
    <property type="match status" value="1"/>
</dbReference>
<organism evidence="1 2">
    <name type="scientific">Melghirimyces thermohalophilus</name>
    <dbReference type="NCBI Taxonomy" id="1236220"/>
    <lineage>
        <taxon>Bacteria</taxon>
        <taxon>Bacillati</taxon>
        <taxon>Bacillota</taxon>
        <taxon>Bacilli</taxon>
        <taxon>Bacillales</taxon>
        <taxon>Thermoactinomycetaceae</taxon>
        <taxon>Melghirimyces</taxon>
    </lineage>
</organism>
<dbReference type="AlphaFoldDB" id="A0A1G6KW36"/>
<keyword evidence="2" id="KW-1185">Reference proteome</keyword>
<name>A0A1G6KW36_9BACL</name>
<dbReference type="InterPro" id="IPR036634">
    <property type="entry name" value="PRD_sf"/>
</dbReference>
<accession>A0A1G6KW36</accession>
<dbReference type="GO" id="GO:0006355">
    <property type="term" value="P:regulation of DNA-templated transcription"/>
    <property type="evidence" value="ECO:0007669"/>
    <property type="project" value="InterPro"/>
</dbReference>
<evidence type="ECO:0008006" key="3">
    <source>
        <dbReference type="Google" id="ProtNLM"/>
    </source>
</evidence>
<dbReference type="OrthoDB" id="3192572at2"/>
<dbReference type="EMBL" id="FMZA01000006">
    <property type="protein sequence ID" value="SDC34606.1"/>
    <property type="molecule type" value="Genomic_DNA"/>
</dbReference>
<reference evidence="1 2" key="1">
    <citation type="submission" date="2016-10" db="EMBL/GenBank/DDBJ databases">
        <authorList>
            <person name="de Groot N.N."/>
        </authorList>
    </citation>
    <scope>NUCLEOTIDE SEQUENCE [LARGE SCALE GENOMIC DNA]</scope>
    <source>
        <strain evidence="1 2">DSM 45514</strain>
    </source>
</reference>
<protein>
    <recommendedName>
        <fullName evidence="3">PRD domain-containing protein</fullName>
    </recommendedName>
</protein>